<evidence type="ECO:0000313" key="7">
    <source>
        <dbReference type="EMBL" id="KGO64398.1"/>
    </source>
</evidence>
<keyword evidence="4" id="KW-0238">DNA-binding</keyword>
<dbReference type="OMA" id="AFKCRDW"/>
<dbReference type="InterPro" id="IPR021858">
    <property type="entry name" value="Fun_TF"/>
</dbReference>
<keyword evidence="2" id="KW-0862">Zinc</keyword>
<evidence type="ECO:0000256" key="5">
    <source>
        <dbReference type="ARBA" id="ARBA00023163"/>
    </source>
</evidence>
<gene>
    <name evidence="7" type="ORF">PITC_022480</name>
</gene>
<dbReference type="PANTHER" id="PTHR36206">
    <property type="entry name" value="ASPERCRYPTIN BIOSYNTHESIS CLUSTER-SPECIFIC TRANSCRIPTION REGULATOR ATNN-RELATED"/>
    <property type="match status" value="1"/>
</dbReference>
<keyword evidence="8" id="KW-1185">Reference proteome</keyword>
<dbReference type="InterPro" id="IPR052360">
    <property type="entry name" value="Transcr_Regulatory_Proteins"/>
</dbReference>
<keyword evidence="3" id="KW-0805">Transcription regulation</keyword>
<evidence type="ECO:0000256" key="3">
    <source>
        <dbReference type="ARBA" id="ARBA00023015"/>
    </source>
</evidence>
<dbReference type="AlphaFoldDB" id="A0A0A2KBT5"/>
<dbReference type="STRING" id="40296.A0A0A2KBT5"/>
<name>A0A0A2KBT5_PENIT</name>
<evidence type="ECO:0000256" key="6">
    <source>
        <dbReference type="ARBA" id="ARBA00023242"/>
    </source>
</evidence>
<dbReference type="HOGENOM" id="CLU_011409_6_1_1"/>
<dbReference type="Proteomes" id="UP000030104">
    <property type="component" value="Unassembled WGS sequence"/>
</dbReference>
<evidence type="ECO:0000313" key="8">
    <source>
        <dbReference type="Proteomes" id="UP000030104"/>
    </source>
</evidence>
<keyword evidence="6" id="KW-0539">Nucleus</keyword>
<sequence length="482" mass="54298">MIQLTDDKKCDELKPKCSLCARLHITCVGNGTQRYKFRELNVKSTSEKQQSAERSIIVASLIDPSQVPLTQEERFHLNFFRQNTSKQVASYFSREFWDRMVHQVGESQPAVLHAVISVGAMHWNAFIANGSDNRSFPLLQSSKALRHLQQTLSVGLSNCTQIETVLSACLVLGAFSMIQGDAQAAGYHLISGWRLLDQWQSVSLNGSALGAHLLQAFTQNKLRWFSLDDGDMYPDLTLPDVIACRFPIIETLESAEKTTGFIVAIGWLALQVKSRPEAGNSRKRTGIAVTLLKKLHAWRTHIVGLTNVHGDLSRAENMMLFLDIWIKALFIRTSTDERLADGETRYDGYLKLFQQTIQQAERLLLQAGPEIWMGIVTPLVFCALKCRDWHTRRIALQLLKISPCSKGKWSVANTALVIERVIQMESEGLTLHHVIPESSRMDSLRVEFVPGKPRIQISCRLSHSDTKVFPGKEGWESVVIPY</sequence>
<dbReference type="PhylomeDB" id="A0A0A2KBT5"/>
<evidence type="ECO:0000256" key="1">
    <source>
        <dbReference type="ARBA" id="ARBA00022723"/>
    </source>
</evidence>
<comment type="caution">
    <text evidence="7">The sequence shown here is derived from an EMBL/GenBank/DDBJ whole genome shotgun (WGS) entry which is preliminary data.</text>
</comment>
<dbReference type="EMBL" id="JQGA01001585">
    <property type="protein sequence ID" value="KGO64398.1"/>
    <property type="molecule type" value="Genomic_DNA"/>
</dbReference>
<dbReference type="Pfam" id="PF11951">
    <property type="entry name" value="Fungal_trans_2"/>
    <property type="match status" value="1"/>
</dbReference>
<dbReference type="PANTHER" id="PTHR36206:SF4">
    <property type="entry name" value="HYPOTHETICAL CONSERVED PROTEIN (EUROFUNG)-RELATED"/>
    <property type="match status" value="1"/>
</dbReference>
<organism evidence="7 8">
    <name type="scientific">Penicillium italicum</name>
    <name type="common">Blue mold</name>
    <dbReference type="NCBI Taxonomy" id="40296"/>
    <lineage>
        <taxon>Eukaryota</taxon>
        <taxon>Fungi</taxon>
        <taxon>Dikarya</taxon>
        <taxon>Ascomycota</taxon>
        <taxon>Pezizomycotina</taxon>
        <taxon>Eurotiomycetes</taxon>
        <taxon>Eurotiomycetidae</taxon>
        <taxon>Eurotiales</taxon>
        <taxon>Aspergillaceae</taxon>
        <taxon>Penicillium</taxon>
    </lineage>
</organism>
<evidence type="ECO:0008006" key="9">
    <source>
        <dbReference type="Google" id="ProtNLM"/>
    </source>
</evidence>
<dbReference type="OrthoDB" id="2593732at2759"/>
<dbReference type="GO" id="GO:0008270">
    <property type="term" value="F:zinc ion binding"/>
    <property type="evidence" value="ECO:0007669"/>
    <property type="project" value="InterPro"/>
</dbReference>
<reference evidence="7 8" key="1">
    <citation type="journal article" date="2015" name="Mol. Plant Microbe Interact.">
        <title>Genome, transcriptome, and functional analyses of Penicillium expansum provide new insights into secondary metabolism and pathogenicity.</title>
        <authorList>
            <person name="Ballester A.R."/>
            <person name="Marcet-Houben M."/>
            <person name="Levin E."/>
            <person name="Sela N."/>
            <person name="Selma-Lazaro C."/>
            <person name="Carmona L."/>
            <person name="Wisniewski M."/>
            <person name="Droby S."/>
            <person name="Gonzalez-Candelas L."/>
            <person name="Gabaldon T."/>
        </authorList>
    </citation>
    <scope>NUCLEOTIDE SEQUENCE [LARGE SCALE GENOMIC DNA]</scope>
    <source>
        <strain evidence="7 8">PHI-1</strain>
    </source>
</reference>
<evidence type="ECO:0000256" key="4">
    <source>
        <dbReference type="ARBA" id="ARBA00023125"/>
    </source>
</evidence>
<dbReference type="InterPro" id="IPR001138">
    <property type="entry name" value="Zn2Cys6_DnaBD"/>
</dbReference>
<evidence type="ECO:0000256" key="2">
    <source>
        <dbReference type="ARBA" id="ARBA00022833"/>
    </source>
</evidence>
<dbReference type="GO" id="GO:0000981">
    <property type="term" value="F:DNA-binding transcription factor activity, RNA polymerase II-specific"/>
    <property type="evidence" value="ECO:0007669"/>
    <property type="project" value="InterPro"/>
</dbReference>
<accession>A0A0A2KBT5</accession>
<proteinExistence type="predicted"/>
<dbReference type="CDD" id="cd00067">
    <property type="entry name" value="GAL4"/>
    <property type="match status" value="1"/>
</dbReference>
<protein>
    <recommendedName>
        <fullName evidence="9">Zn(2)-C6 fungal-type domain-containing protein</fullName>
    </recommendedName>
</protein>
<keyword evidence="1" id="KW-0479">Metal-binding</keyword>
<keyword evidence="5" id="KW-0804">Transcription</keyword>
<dbReference type="GO" id="GO:0003677">
    <property type="term" value="F:DNA binding"/>
    <property type="evidence" value="ECO:0007669"/>
    <property type="project" value="UniProtKB-KW"/>
</dbReference>